<feature type="region of interest" description="Disordered" evidence="2">
    <location>
        <begin position="433"/>
        <end position="459"/>
    </location>
</feature>
<name>A0A7W8DKX6_9BACT</name>
<feature type="compositionally biased region" description="Basic and acidic residues" evidence="2">
    <location>
        <begin position="442"/>
        <end position="459"/>
    </location>
</feature>
<gene>
    <name evidence="5" type="ORF">HNQ65_002889</name>
</gene>
<dbReference type="EMBL" id="JACHIG010000005">
    <property type="protein sequence ID" value="MBB5033306.1"/>
    <property type="molecule type" value="Genomic_DNA"/>
</dbReference>
<dbReference type="GO" id="GO:0016020">
    <property type="term" value="C:membrane"/>
    <property type="evidence" value="ECO:0007669"/>
    <property type="project" value="UniProtKB-SubCell"/>
</dbReference>
<evidence type="ECO:0000256" key="1">
    <source>
        <dbReference type="ARBA" id="ARBA00004167"/>
    </source>
</evidence>
<dbReference type="InterPro" id="IPR050710">
    <property type="entry name" value="Band7/mec-2_domain"/>
</dbReference>
<reference evidence="5 6" key="1">
    <citation type="submission" date="2020-08" db="EMBL/GenBank/DDBJ databases">
        <title>Genomic Encyclopedia of Type Strains, Phase IV (KMG-IV): sequencing the most valuable type-strain genomes for metagenomic binning, comparative biology and taxonomic classification.</title>
        <authorList>
            <person name="Goeker M."/>
        </authorList>
    </citation>
    <scope>NUCLEOTIDE SEQUENCE [LARGE SCALE GENOMIC DNA]</scope>
    <source>
        <strain evidence="5 6">DSM 12252</strain>
    </source>
</reference>
<keyword evidence="6" id="KW-1185">Reference proteome</keyword>
<sequence length="593" mass="64439">MNTLLHFAIEHWLITLSVLGVLVLYFVSCVYIPESKVGVVVKRFAFKNLPPGEIIALNGEAGYQADTLAPGLHFGFWIVQYHIEKVPMVRVPQGELALIVAKTGAAIPPGRILARTVVCDHFQDARAFLKNGGEKGRQLGVITAGSYRINPALFTVITSESAPQHGLDPRLLRIQHVDPDLVGIVTTLDGIPIEANEIAGPVVTGHDNFQNSQAFLDAGGCRGLQEQVLLSGQWNINPWFAQIEQVPMFEIPIGHVGVVISYVGKAHLDISGPEFKHGDLVDVGHKGVWGKPLLPGKHPINTRIMRVELVPTTNIVLNWATRTEAHHFDAKLSSITVRSRDGFAFNLDVSQIIHIGANEAPKVISRAGSLQNLIDHVLQPIVGNYFRNSAQDYTVLDFLSARSQRQGEAASHIEAALREYDVEGIDTLIGDITPPESLMKTQTDRKLAEESRKTYEMQEAAEKQRQQLVRQTSLADIQNQVVSAEQGVNIAELHATASVKKSEGEAASTRLRASGEAEAIRATGQAKADAYQAGVNALGPDVYGMLQAFQIIAEKNLRVVPDVLVNSGQNTSGVLDALMGMLTKQRASLPGAN</sequence>
<keyword evidence="3" id="KW-0812">Transmembrane</keyword>
<feature type="transmembrane region" description="Helical" evidence="3">
    <location>
        <begin position="12"/>
        <end position="33"/>
    </location>
</feature>
<feature type="domain" description="Band 7" evidence="4">
    <location>
        <begin position="250"/>
        <end position="464"/>
    </location>
</feature>
<dbReference type="RefSeq" id="WP_184340216.1">
    <property type="nucleotide sequence ID" value="NZ_JACHIG010000005.1"/>
</dbReference>
<accession>A0A7W8DKX6</accession>
<protein>
    <submittedName>
        <fullName evidence="5">Putative membrane protein YqiK</fullName>
    </submittedName>
</protein>
<dbReference type="Pfam" id="PF01145">
    <property type="entry name" value="Band_7"/>
    <property type="match status" value="1"/>
</dbReference>
<dbReference type="AlphaFoldDB" id="A0A7W8DKX6"/>
<dbReference type="InterPro" id="IPR001107">
    <property type="entry name" value="Band_7"/>
</dbReference>
<dbReference type="Proteomes" id="UP000590740">
    <property type="component" value="Unassembled WGS sequence"/>
</dbReference>
<evidence type="ECO:0000256" key="2">
    <source>
        <dbReference type="SAM" id="MobiDB-lite"/>
    </source>
</evidence>
<organism evidence="5 6">
    <name type="scientific">Prosthecobacter vanneervenii</name>
    <dbReference type="NCBI Taxonomy" id="48466"/>
    <lineage>
        <taxon>Bacteria</taxon>
        <taxon>Pseudomonadati</taxon>
        <taxon>Verrucomicrobiota</taxon>
        <taxon>Verrucomicrobiia</taxon>
        <taxon>Verrucomicrobiales</taxon>
        <taxon>Verrucomicrobiaceae</taxon>
        <taxon>Prosthecobacter</taxon>
    </lineage>
</organism>
<evidence type="ECO:0000313" key="5">
    <source>
        <dbReference type="EMBL" id="MBB5033306.1"/>
    </source>
</evidence>
<dbReference type="PANTHER" id="PTHR43327:SF10">
    <property type="entry name" value="STOMATIN-LIKE PROTEIN 2, MITOCHONDRIAL"/>
    <property type="match status" value="1"/>
</dbReference>
<comment type="caution">
    <text evidence="5">The sequence shown here is derived from an EMBL/GenBank/DDBJ whole genome shotgun (WGS) entry which is preliminary data.</text>
</comment>
<dbReference type="SUPFAM" id="SSF117892">
    <property type="entry name" value="Band 7/SPFH domain"/>
    <property type="match status" value="1"/>
</dbReference>
<evidence type="ECO:0000256" key="3">
    <source>
        <dbReference type="SAM" id="Phobius"/>
    </source>
</evidence>
<dbReference type="PANTHER" id="PTHR43327">
    <property type="entry name" value="STOMATIN-LIKE PROTEIN 2, MITOCHONDRIAL"/>
    <property type="match status" value="1"/>
</dbReference>
<evidence type="ECO:0000259" key="4">
    <source>
        <dbReference type="Pfam" id="PF01145"/>
    </source>
</evidence>
<proteinExistence type="predicted"/>
<evidence type="ECO:0000313" key="6">
    <source>
        <dbReference type="Proteomes" id="UP000590740"/>
    </source>
</evidence>
<dbReference type="InterPro" id="IPR036013">
    <property type="entry name" value="Band_7/SPFH_dom_sf"/>
</dbReference>
<keyword evidence="3" id="KW-1133">Transmembrane helix</keyword>
<keyword evidence="3" id="KW-0472">Membrane</keyword>
<comment type="subcellular location">
    <subcellularLocation>
        <location evidence="1">Membrane</location>
        <topology evidence="1">Single-pass membrane protein</topology>
    </subcellularLocation>
</comment>